<dbReference type="SUPFAM" id="SSF46785">
    <property type="entry name" value="Winged helix' DNA-binding domain"/>
    <property type="match status" value="1"/>
</dbReference>
<proteinExistence type="predicted"/>
<dbReference type="InterPro" id="IPR036390">
    <property type="entry name" value="WH_DNA-bd_sf"/>
</dbReference>
<reference evidence="3 4" key="1">
    <citation type="submission" date="2023-11" db="EMBL/GenBank/DDBJ databases">
        <title>Bacillus jintuensis, isolated from a mudflat on the Beibu Gulf coast.</title>
        <authorList>
            <person name="Li M."/>
        </authorList>
    </citation>
    <scope>NUCLEOTIDE SEQUENCE [LARGE SCALE GENOMIC DNA]</scope>
    <source>
        <strain evidence="3 4">31A1R</strain>
        <plasmid evidence="3">unnamed</plasmid>
    </source>
</reference>
<dbReference type="EMBL" id="JAXOFX010000002">
    <property type="protein sequence ID" value="MDZ5471167.1"/>
    <property type="molecule type" value="Genomic_DNA"/>
</dbReference>
<gene>
    <name evidence="3" type="ORF">SM124_05360</name>
</gene>
<dbReference type="PIRSF" id="PIRSF021350">
    <property type="entry name" value="UCP021350"/>
    <property type="match status" value="1"/>
</dbReference>
<dbReference type="Pfam" id="PF14493">
    <property type="entry name" value="HTH_40"/>
    <property type="match status" value="1"/>
</dbReference>
<dbReference type="Pfam" id="PF09382">
    <property type="entry name" value="RQC"/>
    <property type="match status" value="1"/>
</dbReference>
<dbReference type="Gene3D" id="1.10.10.10">
    <property type="entry name" value="Winged helix-like DNA-binding domain superfamily/Winged helix DNA-binding domain"/>
    <property type="match status" value="1"/>
</dbReference>
<comment type="caution">
    <text evidence="3">The sequence shown here is derived from an EMBL/GenBank/DDBJ whole genome shotgun (WGS) entry which is preliminary data.</text>
</comment>
<dbReference type="RefSeq" id="WP_322445239.1">
    <property type="nucleotide sequence ID" value="NZ_JAXOFX010000002.1"/>
</dbReference>
<keyword evidence="3" id="KW-0614">Plasmid</keyword>
<dbReference type="Proteomes" id="UP001290455">
    <property type="component" value="Unassembled WGS sequence"/>
</dbReference>
<protein>
    <submittedName>
        <fullName evidence="3">Helix-turn-helix domain-containing protein</fullName>
    </submittedName>
</protein>
<name>A0ABU5IVI5_9BACI</name>
<geneLocation type="plasmid" evidence="3">
    <name>unnamed</name>
</geneLocation>
<dbReference type="InterPro" id="IPR018982">
    <property type="entry name" value="RQC_domain"/>
</dbReference>
<organism evidence="3 4">
    <name type="scientific">Robertmurraya mangrovi</name>
    <dbReference type="NCBI Taxonomy" id="3098077"/>
    <lineage>
        <taxon>Bacteria</taxon>
        <taxon>Bacillati</taxon>
        <taxon>Bacillota</taxon>
        <taxon>Bacilli</taxon>
        <taxon>Bacillales</taxon>
        <taxon>Bacillaceae</taxon>
        <taxon>Robertmurraya</taxon>
    </lineage>
</organism>
<dbReference type="InterPro" id="IPR036388">
    <property type="entry name" value="WH-like_DNA-bd_sf"/>
</dbReference>
<dbReference type="InterPro" id="IPR029491">
    <property type="entry name" value="Helicase_HTH"/>
</dbReference>
<dbReference type="InterPro" id="IPR008308">
    <property type="entry name" value="YpbB-like"/>
</dbReference>
<accession>A0ABU5IVI5</accession>
<evidence type="ECO:0000313" key="3">
    <source>
        <dbReference type="EMBL" id="MDZ5471167.1"/>
    </source>
</evidence>
<feature type="domain" description="Helicase Helix-turn-helix" evidence="2">
    <location>
        <begin position="258"/>
        <end position="344"/>
    </location>
</feature>
<sequence>MNLLFIEKVILFCLYKIDGERTIYSIYHLLKGKKSSQTLQDAHLFQLLPYFGSYHQITREQLESIIKTLLNQGHIMKKQDSHVLVTEKGLEIVKPFCNQYPILKYLNGWTFQYTEIFWRRLSLLVQVASNLQHGETRYLPIQKDREVQIWLKKFLLTIPVNRSELSEVLLKELIGCFENEPDLDPSSVVIRLTGYNTIGLTDQQAAGVLNIENSFYHYNFISLLHYMISVISTNPECYPILFSMIDNFNEELPLTHSTKSTYNLIQKGYSIEEIAFMRRLKMSTIHDHIVELALNMKNFSIEPYVNENEQAEILAAAKISPSKQLKQIRQYVQHMDYFKIRLVISKFGDSKWS</sequence>
<evidence type="ECO:0000259" key="2">
    <source>
        <dbReference type="Pfam" id="PF14493"/>
    </source>
</evidence>
<feature type="domain" description="RQC" evidence="1">
    <location>
        <begin position="9"/>
        <end position="93"/>
    </location>
</feature>
<keyword evidence="4" id="KW-1185">Reference proteome</keyword>
<evidence type="ECO:0000313" key="4">
    <source>
        <dbReference type="Proteomes" id="UP001290455"/>
    </source>
</evidence>
<evidence type="ECO:0000259" key="1">
    <source>
        <dbReference type="Pfam" id="PF09382"/>
    </source>
</evidence>